<sequence length="240" mass="27827">MFASIWSFLGSKEEEEPVIQSYPPVTIVGVRIPADGTPAHLLPLTTISDSSAPDSFLLHVPDLRPHWISEQAWRFRDLHRFDLQKDGRVPLSQHLQQTEDLKSLLRLPQRLSREQMLHLRQRHLLPQQRFFVQQHDTYHCCLGAYYVFYSFAVDDLPVNKFVPRWIEENNDAHIPHRYFGDVFVVKISPGEVGQDGRAAYEDVDPMFLDFLVDDAACSKTLIPLLHLRDEQRIIGSLDIF</sequence>
<dbReference type="AlphaFoldDB" id="A0A2K0TZK7"/>
<evidence type="ECO:0000313" key="1">
    <source>
        <dbReference type="EMBL" id="PNP50960.1"/>
    </source>
</evidence>
<organism evidence="1 2">
    <name type="scientific">Trichoderma harzianum</name>
    <name type="common">Hypocrea lixii</name>
    <dbReference type="NCBI Taxonomy" id="5544"/>
    <lineage>
        <taxon>Eukaryota</taxon>
        <taxon>Fungi</taxon>
        <taxon>Dikarya</taxon>
        <taxon>Ascomycota</taxon>
        <taxon>Pezizomycotina</taxon>
        <taxon>Sordariomycetes</taxon>
        <taxon>Hypocreomycetidae</taxon>
        <taxon>Hypocreales</taxon>
        <taxon>Hypocreaceae</taxon>
        <taxon>Trichoderma</taxon>
    </lineage>
</organism>
<protein>
    <submittedName>
        <fullName evidence="1">Uncharacterized protein</fullName>
    </submittedName>
</protein>
<reference evidence="1 2" key="1">
    <citation type="submission" date="2017-02" db="EMBL/GenBank/DDBJ databases">
        <title>Genomes of Trichoderma spp. with biocontrol activity.</title>
        <authorList>
            <person name="Gardiner D."/>
            <person name="Kazan K."/>
            <person name="Vos C."/>
            <person name="Harvey P."/>
        </authorList>
    </citation>
    <scope>NUCLEOTIDE SEQUENCE [LARGE SCALE GENOMIC DNA]</scope>
    <source>
        <strain evidence="1 2">Tr1</strain>
    </source>
</reference>
<gene>
    <name evidence="1" type="ORF">THARTR1_08581</name>
</gene>
<name>A0A2K0TZK7_TRIHA</name>
<dbReference type="Proteomes" id="UP000236290">
    <property type="component" value="Unassembled WGS sequence"/>
</dbReference>
<comment type="caution">
    <text evidence="1">The sequence shown here is derived from an EMBL/GenBank/DDBJ whole genome shotgun (WGS) entry which is preliminary data.</text>
</comment>
<evidence type="ECO:0000313" key="2">
    <source>
        <dbReference type="Proteomes" id="UP000236290"/>
    </source>
</evidence>
<accession>A0A2K0TZK7</accession>
<dbReference type="EMBL" id="MTYI01000144">
    <property type="protein sequence ID" value="PNP50960.1"/>
    <property type="molecule type" value="Genomic_DNA"/>
</dbReference>
<proteinExistence type="predicted"/>
<dbReference type="OrthoDB" id="3480872at2759"/>